<dbReference type="STRING" id="28234.SAMN04488588_0662"/>
<evidence type="ECO:0000313" key="4">
    <source>
        <dbReference type="EMBL" id="TGG88348.1"/>
    </source>
</evidence>
<proteinExistence type="inferred from homology"/>
<evidence type="ECO:0000313" key="5">
    <source>
        <dbReference type="Proteomes" id="UP000199322"/>
    </source>
</evidence>
<dbReference type="FunFam" id="3.50.80.10:FF:000001">
    <property type="entry name" value="D-aminoacyl-tRNA deacylase"/>
    <property type="match status" value="1"/>
</dbReference>
<comment type="subcellular location">
    <subcellularLocation>
        <location evidence="2">Cytoplasm</location>
    </subcellularLocation>
</comment>
<comment type="catalytic activity">
    <reaction evidence="2">
        <text>a D-aminoacyl-tRNA + H2O = a tRNA + a D-alpha-amino acid + H(+)</text>
        <dbReference type="Rhea" id="RHEA:13953"/>
        <dbReference type="Rhea" id="RHEA-COMP:10123"/>
        <dbReference type="Rhea" id="RHEA-COMP:10124"/>
        <dbReference type="ChEBI" id="CHEBI:15377"/>
        <dbReference type="ChEBI" id="CHEBI:15378"/>
        <dbReference type="ChEBI" id="CHEBI:59871"/>
        <dbReference type="ChEBI" id="CHEBI:78442"/>
        <dbReference type="ChEBI" id="CHEBI:79333"/>
        <dbReference type="EC" id="3.1.1.96"/>
    </reaction>
</comment>
<dbReference type="OrthoDB" id="9801395at2"/>
<keyword evidence="2" id="KW-0963">Cytoplasm</keyword>
<sequence>MRAVIQRVNFSKVTVNEQTVGDINKGFMVLIGIGENDTEKDIKWVADKILNLRVFEDSNGKMNLSLLDVKGELLLIPQFTLYGDCRKGRRPSFSNSASQQKGREYYEKIIEYIENNYNIKIKRGKFQTHMKVDLQNDGPVTLLLDSEKNF</sequence>
<dbReference type="EMBL" id="FMYV01000002">
    <property type="protein sequence ID" value="SDC23236.1"/>
    <property type="molecule type" value="Genomic_DNA"/>
</dbReference>
<dbReference type="InterPro" id="IPR003732">
    <property type="entry name" value="Daa-tRNA_deacyls_DTD"/>
</dbReference>
<accession>A0A1G6JYX7</accession>
<evidence type="ECO:0000256" key="2">
    <source>
        <dbReference type="HAMAP-Rule" id="MF_00518"/>
    </source>
</evidence>
<evidence type="ECO:0000313" key="6">
    <source>
        <dbReference type="Proteomes" id="UP000297288"/>
    </source>
</evidence>
<dbReference type="EC" id="3.1.1.-" evidence="2"/>
<keyword evidence="2" id="KW-0820">tRNA-binding</keyword>
<evidence type="ECO:0000313" key="3">
    <source>
        <dbReference type="EMBL" id="SDC23236.1"/>
    </source>
</evidence>
<dbReference type="HAMAP" id="MF_00518">
    <property type="entry name" value="Deacylase_Dtd"/>
    <property type="match status" value="1"/>
</dbReference>
<comment type="similarity">
    <text evidence="1 2">Belongs to the DTD family.</text>
</comment>
<reference evidence="4 6" key="2">
    <citation type="submission" date="2019-04" db="EMBL/GenBank/DDBJ databases">
        <title>Draft genome sequence data and analysis of a Fermenting Bacterium, Geotoga petraea strain HO-Geo1, isolated from heavy-oil petroleum reservoir in Russia.</title>
        <authorList>
            <person name="Grouzdev D.S."/>
            <person name="Semenova E.M."/>
            <person name="Sokolova D.S."/>
            <person name="Tourova T.P."/>
            <person name="Poltaraus A.B."/>
            <person name="Nazina T.N."/>
        </authorList>
    </citation>
    <scope>NUCLEOTIDE SEQUENCE [LARGE SCALE GENOMIC DNA]</scope>
    <source>
        <strain evidence="4 6">HO-Geo1</strain>
    </source>
</reference>
<dbReference type="Gene3D" id="3.50.80.10">
    <property type="entry name" value="D-tyrosyl-tRNA(Tyr) deacylase"/>
    <property type="match status" value="1"/>
</dbReference>
<feature type="short sequence motif" description="Gly-cisPro motif, important for rejection of L-amino acids" evidence="2">
    <location>
        <begin position="138"/>
        <end position="139"/>
    </location>
</feature>
<comment type="domain">
    <text evidence="2">A Gly-cisPro motif from one monomer fits into the active site of the other monomer to allow specific chiral rejection of L-amino acids.</text>
</comment>
<dbReference type="Proteomes" id="UP000199322">
    <property type="component" value="Unassembled WGS sequence"/>
</dbReference>
<evidence type="ECO:0000256" key="1">
    <source>
        <dbReference type="ARBA" id="ARBA00009673"/>
    </source>
</evidence>
<dbReference type="GO" id="GO:0005737">
    <property type="term" value="C:cytoplasm"/>
    <property type="evidence" value="ECO:0007669"/>
    <property type="project" value="UniProtKB-SubCell"/>
</dbReference>
<dbReference type="CDD" id="cd00563">
    <property type="entry name" value="Dtyr_deacylase"/>
    <property type="match status" value="1"/>
</dbReference>
<dbReference type="SUPFAM" id="SSF69500">
    <property type="entry name" value="DTD-like"/>
    <property type="match status" value="1"/>
</dbReference>
<dbReference type="AlphaFoldDB" id="A0A1G6JYX7"/>
<dbReference type="Proteomes" id="UP000297288">
    <property type="component" value="Unassembled WGS sequence"/>
</dbReference>
<comment type="catalytic activity">
    <reaction evidence="2">
        <text>glycyl-tRNA(Ala) + H2O = tRNA(Ala) + glycine + H(+)</text>
        <dbReference type="Rhea" id="RHEA:53744"/>
        <dbReference type="Rhea" id="RHEA-COMP:9657"/>
        <dbReference type="Rhea" id="RHEA-COMP:13640"/>
        <dbReference type="ChEBI" id="CHEBI:15377"/>
        <dbReference type="ChEBI" id="CHEBI:15378"/>
        <dbReference type="ChEBI" id="CHEBI:57305"/>
        <dbReference type="ChEBI" id="CHEBI:78442"/>
        <dbReference type="ChEBI" id="CHEBI:78522"/>
    </reaction>
</comment>
<dbReference type="InterPro" id="IPR023509">
    <property type="entry name" value="DTD-like_sf"/>
</dbReference>
<reference evidence="3 5" key="1">
    <citation type="submission" date="2016-10" db="EMBL/GenBank/DDBJ databases">
        <authorList>
            <person name="de Groot N.N."/>
        </authorList>
    </citation>
    <scope>NUCLEOTIDE SEQUENCE [LARGE SCALE GENOMIC DNA]</scope>
    <source>
        <strain evidence="3 5">WG14</strain>
    </source>
</reference>
<dbReference type="EC" id="3.1.1.96" evidence="2"/>
<comment type="function">
    <text evidence="2">An aminoacyl-tRNA editing enzyme that deacylates mischarged D-aminoacyl-tRNAs. Also deacylates mischarged glycyl-tRNA(Ala), protecting cells against glycine mischarging by AlaRS. Acts via tRNA-based rather than protein-based catalysis; rejects L-amino acids rather than detecting D-amino acids in the active site. By recycling D-aminoacyl-tRNA to D-amino acids and free tRNA molecules, this enzyme counteracts the toxicity associated with the formation of D-aminoacyl-tRNA entities in vivo and helps enforce protein L-homochirality.</text>
</comment>
<dbReference type="GO" id="GO:0043908">
    <property type="term" value="F:Ser(Gly)-tRNA(Ala) hydrolase activity"/>
    <property type="evidence" value="ECO:0007669"/>
    <property type="project" value="UniProtKB-UniRule"/>
</dbReference>
<dbReference type="GO" id="GO:0051500">
    <property type="term" value="F:D-tyrosyl-tRNA(Tyr) deacylase activity"/>
    <property type="evidence" value="ECO:0007669"/>
    <property type="project" value="TreeGrafter"/>
</dbReference>
<comment type="subunit">
    <text evidence="2">Homodimer.</text>
</comment>
<dbReference type="GO" id="GO:0106026">
    <property type="term" value="F:Gly-tRNA(Ala) deacylase activity"/>
    <property type="evidence" value="ECO:0007669"/>
    <property type="project" value="UniProtKB-UniRule"/>
</dbReference>
<dbReference type="PANTHER" id="PTHR10472:SF5">
    <property type="entry name" value="D-AMINOACYL-TRNA DEACYLASE 1"/>
    <property type="match status" value="1"/>
</dbReference>
<keyword evidence="2 4" id="KW-0378">Hydrolase</keyword>
<dbReference type="GO" id="GO:0019478">
    <property type="term" value="P:D-amino acid catabolic process"/>
    <property type="evidence" value="ECO:0007669"/>
    <property type="project" value="UniProtKB-UniRule"/>
</dbReference>
<dbReference type="GO" id="GO:0000049">
    <property type="term" value="F:tRNA binding"/>
    <property type="evidence" value="ECO:0007669"/>
    <property type="project" value="UniProtKB-UniRule"/>
</dbReference>
<gene>
    <name evidence="2" type="primary">dtd</name>
    <name evidence="4" type="ORF">E4650_04715</name>
    <name evidence="3" type="ORF">SAMN04488588_0662</name>
</gene>
<dbReference type="EMBL" id="SRME01000002">
    <property type="protein sequence ID" value="TGG88348.1"/>
    <property type="molecule type" value="Genomic_DNA"/>
</dbReference>
<dbReference type="PANTHER" id="PTHR10472">
    <property type="entry name" value="D-TYROSYL-TRNA TYR DEACYLASE"/>
    <property type="match status" value="1"/>
</dbReference>
<dbReference type="NCBIfam" id="TIGR00256">
    <property type="entry name" value="D-aminoacyl-tRNA deacylase"/>
    <property type="match status" value="1"/>
</dbReference>
<keyword evidence="5" id="KW-1185">Reference proteome</keyword>
<protein>
    <recommendedName>
        <fullName evidence="2">D-aminoacyl-tRNA deacylase</fullName>
        <shortName evidence="2">DTD</shortName>
        <ecNumber evidence="2">3.1.1.96</ecNumber>
    </recommendedName>
    <alternativeName>
        <fullName evidence="2">Gly-tRNA(Ala) deacylase</fullName>
        <ecNumber evidence="2">3.1.1.-</ecNumber>
    </alternativeName>
</protein>
<keyword evidence="2" id="KW-0694">RNA-binding</keyword>
<dbReference type="Pfam" id="PF02580">
    <property type="entry name" value="Tyr_Deacylase"/>
    <property type="match status" value="1"/>
</dbReference>
<name>A0A1G6JYX7_9BACT</name>
<dbReference type="RefSeq" id="WP_091402781.1">
    <property type="nucleotide sequence ID" value="NZ_FMYV01000002.1"/>
</dbReference>
<organism evidence="3 5">
    <name type="scientific">Geotoga petraea</name>
    <dbReference type="NCBI Taxonomy" id="28234"/>
    <lineage>
        <taxon>Bacteria</taxon>
        <taxon>Thermotogati</taxon>
        <taxon>Thermotogota</taxon>
        <taxon>Thermotogae</taxon>
        <taxon>Petrotogales</taxon>
        <taxon>Petrotogaceae</taxon>
        <taxon>Geotoga</taxon>
    </lineage>
</organism>